<dbReference type="SUPFAM" id="SSF51735">
    <property type="entry name" value="NAD(P)-binding Rossmann-fold domains"/>
    <property type="match status" value="1"/>
</dbReference>
<proteinExistence type="inferred from homology"/>
<dbReference type="PRINTS" id="PR00080">
    <property type="entry name" value="SDRFAMILY"/>
</dbReference>
<dbReference type="GO" id="GO:0016491">
    <property type="term" value="F:oxidoreductase activity"/>
    <property type="evidence" value="ECO:0007669"/>
    <property type="project" value="UniProtKB-KW"/>
</dbReference>
<dbReference type="SMART" id="SM00822">
    <property type="entry name" value="PKS_KR"/>
    <property type="match status" value="1"/>
</dbReference>
<evidence type="ECO:0000256" key="1">
    <source>
        <dbReference type="ARBA" id="ARBA00006484"/>
    </source>
</evidence>
<sequence length="244" mass="25487">MTSLENQTALVTGAGSGLGAAIARALSAAGARVVVADINQAAADKIAGELDAAGRHVLPLALDVADAKAAGEAVVRTVGHFGSLDILINNAGTDVTKSIDELSFDEWDRVIATNLRGPFVMCKAAVDALRQGDGGRGGQVVNVASTAAKRAWPNASAYHASKWGLVGLSHALHAELRPQGVRVSTLIAGGMRTPFLLDRFEGIDQTKLQDPANVAEAVRMLLQMPRESVIPELMVLPVLETSWP</sequence>
<dbReference type="PATRIC" id="fig|413882.6.peg.4085"/>
<dbReference type="PANTHER" id="PTHR43639">
    <property type="entry name" value="OXIDOREDUCTASE, SHORT-CHAIN DEHYDROGENASE/REDUCTASE FAMILY (AFU_ORTHOLOGUE AFUA_5G02870)"/>
    <property type="match status" value="1"/>
</dbReference>
<evidence type="ECO:0000259" key="4">
    <source>
        <dbReference type="SMART" id="SM00822"/>
    </source>
</evidence>
<evidence type="ECO:0000313" key="5">
    <source>
        <dbReference type="EMBL" id="AKJ30606.1"/>
    </source>
</evidence>
<dbReference type="InterPro" id="IPR057326">
    <property type="entry name" value="KR_dom"/>
</dbReference>
<gene>
    <name evidence="5" type="ORF">AAW51_3915</name>
</gene>
<dbReference type="Proteomes" id="UP000035352">
    <property type="component" value="Chromosome"/>
</dbReference>
<evidence type="ECO:0000256" key="3">
    <source>
        <dbReference type="RuleBase" id="RU000363"/>
    </source>
</evidence>
<dbReference type="InterPro" id="IPR002347">
    <property type="entry name" value="SDR_fam"/>
</dbReference>
<comment type="similarity">
    <text evidence="1 3">Belongs to the short-chain dehydrogenases/reductases (SDR) family.</text>
</comment>
<protein>
    <submittedName>
        <fullName evidence="5">Short-chain dehydrogenase</fullName>
    </submittedName>
</protein>
<dbReference type="OrthoDB" id="8888385at2"/>
<dbReference type="InterPro" id="IPR036291">
    <property type="entry name" value="NAD(P)-bd_dom_sf"/>
</dbReference>
<dbReference type="CDD" id="cd05233">
    <property type="entry name" value="SDR_c"/>
    <property type="match status" value="1"/>
</dbReference>
<name>A0A0G3BTA9_9BURK</name>
<evidence type="ECO:0000256" key="2">
    <source>
        <dbReference type="ARBA" id="ARBA00023002"/>
    </source>
</evidence>
<keyword evidence="2" id="KW-0560">Oxidoreductase</keyword>
<dbReference type="AlphaFoldDB" id="A0A0G3BTA9"/>
<dbReference type="KEGG" id="pbh:AAW51_3915"/>
<evidence type="ECO:0000313" key="6">
    <source>
        <dbReference type="Proteomes" id="UP000035352"/>
    </source>
</evidence>
<dbReference type="PANTHER" id="PTHR43639:SF1">
    <property type="entry name" value="SHORT-CHAIN DEHYDROGENASE_REDUCTASE FAMILY PROTEIN"/>
    <property type="match status" value="1"/>
</dbReference>
<dbReference type="EMBL" id="CP011371">
    <property type="protein sequence ID" value="AKJ30606.1"/>
    <property type="molecule type" value="Genomic_DNA"/>
</dbReference>
<dbReference type="STRING" id="413882.AAW51_3915"/>
<dbReference type="Pfam" id="PF00106">
    <property type="entry name" value="adh_short"/>
    <property type="match status" value="1"/>
</dbReference>
<organism evidence="5 6">
    <name type="scientific">Caldimonas brevitalea</name>
    <dbReference type="NCBI Taxonomy" id="413882"/>
    <lineage>
        <taxon>Bacteria</taxon>
        <taxon>Pseudomonadati</taxon>
        <taxon>Pseudomonadota</taxon>
        <taxon>Betaproteobacteria</taxon>
        <taxon>Burkholderiales</taxon>
        <taxon>Sphaerotilaceae</taxon>
        <taxon>Caldimonas</taxon>
    </lineage>
</organism>
<reference evidence="5 6" key="1">
    <citation type="submission" date="2015-05" db="EMBL/GenBank/DDBJ databases">
        <authorList>
            <person name="Tang B."/>
            <person name="Yu Y."/>
        </authorList>
    </citation>
    <scope>NUCLEOTIDE SEQUENCE [LARGE SCALE GENOMIC DNA]</scope>
    <source>
        <strain evidence="5 6">DSM 7029</strain>
    </source>
</reference>
<dbReference type="PRINTS" id="PR00081">
    <property type="entry name" value="GDHRDH"/>
</dbReference>
<keyword evidence="6" id="KW-1185">Reference proteome</keyword>
<feature type="domain" description="Ketoreductase" evidence="4">
    <location>
        <begin position="7"/>
        <end position="217"/>
    </location>
</feature>
<accession>A0A0G3BTA9</accession>
<dbReference type="Gene3D" id="3.40.50.720">
    <property type="entry name" value="NAD(P)-binding Rossmann-like Domain"/>
    <property type="match status" value="1"/>
</dbReference>
<dbReference type="FunFam" id="3.40.50.720:FF:000084">
    <property type="entry name" value="Short-chain dehydrogenase reductase"/>
    <property type="match status" value="1"/>
</dbReference>